<reference evidence="2 3" key="1">
    <citation type="journal article" date="2018" name="BMC Genomics">
        <title>Genomic evidence for intraspecific hybridization in a clonal and extremely halotolerant yeast.</title>
        <authorList>
            <person name="Gostincar C."/>
            <person name="Stajich J.E."/>
            <person name="Zupancic J."/>
            <person name="Zalar P."/>
            <person name="Gunde-Cimerman N."/>
        </authorList>
    </citation>
    <scope>NUCLEOTIDE SEQUENCE [LARGE SCALE GENOMIC DNA]</scope>
    <source>
        <strain evidence="2 3">EXF-562</strain>
    </source>
</reference>
<feature type="region of interest" description="Disordered" evidence="1">
    <location>
        <begin position="563"/>
        <end position="588"/>
    </location>
</feature>
<evidence type="ECO:0000313" key="3">
    <source>
        <dbReference type="Proteomes" id="UP000280598"/>
    </source>
</evidence>
<protein>
    <submittedName>
        <fullName evidence="2">Uncharacterized protein</fullName>
    </submittedName>
</protein>
<comment type="caution">
    <text evidence="2">The sequence shown here is derived from an EMBL/GenBank/DDBJ whole genome shotgun (WGS) entry which is preliminary data.</text>
</comment>
<name>A0A3M7GZA8_HORWE</name>
<dbReference type="AlphaFoldDB" id="A0A3M7GZA8"/>
<sequence length="1055" mass="120017">MAATVDLDSTDELEQGPPPPIGPSRRPWLENLRALTPLGRQLRLVLANLPFSSPNARLENFVRGQECPGIRPYHVATSHGQAAAAAVAATRTVDTYNDPGTQPAPAQRNRTLPSRTTIKKRRRRDYLTEALENSDAPEIVPAAAHRKHDISHLNVKSRNGQKKWHVDSERHAADRMPVLTSTKELRLERITANVVQHGEERQSRHISQRDELFQLATWEAAYLHSKGYTYEDVSIWASIISERDSHRAVKRLAAHNNEGRIVPIFVLLYLLRRPHLNARTLRVLLRQVAVYTQRYNSAVRGQDIDETTLMVLFTRSLRHARERWPRAISAITDMFLDCIARVFGSPDTSKRTRMANMTHALNRAMHLIALPTSAEPFKEAYDQERALVRVLRFMVAQRPPLQLNREGYRAVVRVQLAQKKTPREQQWAELKALSWPPWKQERTAMDALITPEEHGLSRAGDTLRRMREAGYEPQGWEQVAQVLAGWDIDRTPTVQQRAVLFTRIRRSEQDSSVWAARITTTRTAQEAWAAYLAFEDTGLESSDGVLLAIAQKLYQEERRARTDLAMGDQQSQRNDGVEPALPGEKIENEPLPPSTHLYTYTRRPIPSIEEFYRELVAKNVYPGGHLLGFLIANAASLQLGIEYLRSGVRHHPGITSIFYPKRSEGLSSIPKSVFAGLIKLLTRFANVPLTKVLRQRWLLEWRSVHSAPTMGHEQSKHELNPQHTLVFALQLLKHRRSTKLVLWSSFLQALSHDATLQSLRFLSDPQSKHPVEGGLAQTFVAARSSIWANRLAWRVQSIMQDLQVDLDAWSFQAICIAEENVVVSCWKALKYDVNETLHEETKTFSGDEQSMIVRAANAIIDSNNRANRLRRGFSALVGDEDDFGGKTGQTSAIDLPRLLTVPSAAILHAYIRSLGWRGDHQGLLLLVEWMVEHRSELAEQRARDRNGERLMRRAIIALRVFLERAWLLEQDPHSAEDALPATQEGDASEPLEPRDARLKNLRKLEQEAPTSLREEVIRLVEGVEEWHGWPSDNEVAAYVDNDRFQSVNKMYSPVK</sequence>
<feature type="region of interest" description="Disordered" evidence="1">
    <location>
        <begin position="1"/>
        <end position="27"/>
    </location>
</feature>
<evidence type="ECO:0000313" key="2">
    <source>
        <dbReference type="EMBL" id="RMZ06356.1"/>
    </source>
</evidence>
<gene>
    <name evidence="2" type="ORF">D0860_05569</name>
</gene>
<dbReference type="Proteomes" id="UP000280598">
    <property type="component" value="Unassembled WGS sequence"/>
</dbReference>
<evidence type="ECO:0000256" key="1">
    <source>
        <dbReference type="SAM" id="MobiDB-lite"/>
    </source>
</evidence>
<accession>A0A3M7GZA8</accession>
<organism evidence="2 3">
    <name type="scientific">Hortaea werneckii</name>
    <name type="common">Black yeast</name>
    <name type="synonym">Cladosporium werneckii</name>
    <dbReference type="NCBI Taxonomy" id="91943"/>
    <lineage>
        <taxon>Eukaryota</taxon>
        <taxon>Fungi</taxon>
        <taxon>Dikarya</taxon>
        <taxon>Ascomycota</taxon>
        <taxon>Pezizomycotina</taxon>
        <taxon>Dothideomycetes</taxon>
        <taxon>Dothideomycetidae</taxon>
        <taxon>Mycosphaerellales</taxon>
        <taxon>Teratosphaeriaceae</taxon>
        <taxon>Hortaea</taxon>
    </lineage>
</organism>
<dbReference type="EMBL" id="QWIS01000114">
    <property type="protein sequence ID" value="RMZ06356.1"/>
    <property type="molecule type" value="Genomic_DNA"/>
</dbReference>
<proteinExistence type="predicted"/>
<dbReference type="VEuPathDB" id="FungiDB:BTJ68_01275"/>